<name>A0ABW5Q148_9BACI</name>
<evidence type="ECO:0000313" key="7">
    <source>
        <dbReference type="Proteomes" id="UP001597451"/>
    </source>
</evidence>
<organism evidence="6 7">
    <name type="scientific">Oceanobacillus kapialis</name>
    <dbReference type="NCBI Taxonomy" id="481353"/>
    <lineage>
        <taxon>Bacteria</taxon>
        <taxon>Bacillati</taxon>
        <taxon>Bacillota</taxon>
        <taxon>Bacilli</taxon>
        <taxon>Bacillales</taxon>
        <taxon>Bacillaceae</taxon>
        <taxon>Oceanobacillus</taxon>
    </lineage>
</organism>
<dbReference type="PANTHER" id="PTHR30435">
    <property type="entry name" value="FLAGELLAR PROTEIN"/>
    <property type="match status" value="1"/>
</dbReference>
<feature type="domain" description="Flagellar basal body rod protein N-terminal" evidence="3">
    <location>
        <begin position="11"/>
        <end position="35"/>
    </location>
</feature>
<keyword evidence="6" id="KW-0966">Cell projection</keyword>
<dbReference type="InterPro" id="IPR010930">
    <property type="entry name" value="Flg_bb/hook_C_dom"/>
</dbReference>
<dbReference type="PANTHER" id="PTHR30435:SF19">
    <property type="entry name" value="FLAGELLAR BASAL-BODY ROD PROTEIN FLGG"/>
    <property type="match status" value="1"/>
</dbReference>
<evidence type="ECO:0000259" key="3">
    <source>
        <dbReference type="Pfam" id="PF00460"/>
    </source>
</evidence>
<keyword evidence="6" id="KW-0282">Flagellum</keyword>
<keyword evidence="2" id="KW-0975">Bacterial flagellum</keyword>
<evidence type="ECO:0000259" key="4">
    <source>
        <dbReference type="Pfam" id="PF06429"/>
    </source>
</evidence>
<dbReference type="Proteomes" id="UP001597451">
    <property type="component" value="Unassembled WGS sequence"/>
</dbReference>
<dbReference type="InterPro" id="IPR037925">
    <property type="entry name" value="FlgE/F/G-like"/>
</dbReference>
<comment type="similarity">
    <text evidence="1 2">Belongs to the flagella basal body rod proteins family.</text>
</comment>
<sequence>MSRTMIQAAVTMNQLQQKLDLIGNNMANSQTTGYKTRQAEFSSLLFQQIDNMTDPAGAEGRLTPDGIRIGSGAKLGSINADFTTGTIKETGRVLDVALLSDNHFYQVQVTENGIPETRYTRDGAFYLSPVNNNEAVMLTDGDGNPVLGENGRIVIPEGFDAISIDETGQINVQRGNQMENAGTLGVVEVIRPRLLEATGDNSFRLPDLAGLGFAMGEVVQDPAGQTLVKSGALENSNVDISKQMTDLISTQRAYQFNSRTISMGDQMFGLINQLRS</sequence>
<dbReference type="InterPro" id="IPR020013">
    <property type="entry name" value="Flagellar_FlgE/F/G"/>
</dbReference>
<evidence type="ECO:0000256" key="1">
    <source>
        <dbReference type="ARBA" id="ARBA00009677"/>
    </source>
</evidence>
<reference evidence="7" key="1">
    <citation type="journal article" date="2019" name="Int. J. Syst. Evol. Microbiol.">
        <title>The Global Catalogue of Microorganisms (GCM) 10K type strain sequencing project: providing services to taxonomists for standard genome sequencing and annotation.</title>
        <authorList>
            <consortium name="The Broad Institute Genomics Platform"/>
            <consortium name="The Broad Institute Genome Sequencing Center for Infectious Disease"/>
            <person name="Wu L."/>
            <person name="Ma J."/>
        </authorList>
    </citation>
    <scope>NUCLEOTIDE SEQUENCE [LARGE SCALE GENOMIC DNA]</scope>
    <source>
        <strain evidence="7">TISTR 1858</strain>
    </source>
</reference>
<evidence type="ECO:0000256" key="2">
    <source>
        <dbReference type="RuleBase" id="RU362116"/>
    </source>
</evidence>
<proteinExistence type="inferred from homology"/>
<keyword evidence="7" id="KW-1185">Reference proteome</keyword>
<evidence type="ECO:0000313" key="6">
    <source>
        <dbReference type="EMBL" id="MFD2629377.1"/>
    </source>
</evidence>
<dbReference type="EMBL" id="JBHUMX010000035">
    <property type="protein sequence ID" value="MFD2629377.1"/>
    <property type="molecule type" value="Genomic_DNA"/>
</dbReference>
<accession>A0ABW5Q148</accession>
<dbReference type="RefSeq" id="WP_379562161.1">
    <property type="nucleotide sequence ID" value="NZ_JBHUMX010000035.1"/>
</dbReference>
<feature type="domain" description="Flagellar hook protein FlgE/F/G-like D1" evidence="5">
    <location>
        <begin position="102"/>
        <end position="172"/>
    </location>
</feature>
<evidence type="ECO:0000259" key="5">
    <source>
        <dbReference type="Pfam" id="PF22692"/>
    </source>
</evidence>
<protein>
    <submittedName>
        <fullName evidence="6">Flagellar hook-basal body protein</fullName>
    </submittedName>
</protein>
<comment type="subcellular location">
    <subcellularLocation>
        <location evidence="2">Bacterial flagellum basal body</location>
    </subcellularLocation>
</comment>
<dbReference type="Pfam" id="PF06429">
    <property type="entry name" value="Flg_bbr_C"/>
    <property type="match status" value="1"/>
</dbReference>
<dbReference type="InterPro" id="IPR053967">
    <property type="entry name" value="LlgE_F_G-like_D1"/>
</dbReference>
<dbReference type="SUPFAM" id="SSF117143">
    <property type="entry name" value="Flagellar hook protein flgE"/>
    <property type="match status" value="1"/>
</dbReference>
<dbReference type="NCBIfam" id="TIGR03506">
    <property type="entry name" value="FlgEFG_subfam"/>
    <property type="match status" value="1"/>
</dbReference>
<comment type="caution">
    <text evidence="6">The sequence shown here is derived from an EMBL/GenBank/DDBJ whole genome shotgun (WGS) entry which is preliminary data.</text>
</comment>
<keyword evidence="6" id="KW-0969">Cilium</keyword>
<gene>
    <name evidence="6" type="ORF">ACFSUN_11365</name>
</gene>
<dbReference type="Pfam" id="PF00460">
    <property type="entry name" value="Flg_bb_rod"/>
    <property type="match status" value="1"/>
</dbReference>
<dbReference type="Pfam" id="PF22692">
    <property type="entry name" value="LlgE_F_G_D1"/>
    <property type="match status" value="1"/>
</dbReference>
<feature type="domain" description="Flagellar basal-body/hook protein C-terminal" evidence="4">
    <location>
        <begin position="230"/>
        <end position="274"/>
    </location>
</feature>
<dbReference type="InterPro" id="IPR001444">
    <property type="entry name" value="Flag_bb_rod_N"/>
</dbReference>